<dbReference type="EMBL" id="KQ988017">
    <property type="protein sequence ID" value="KZV56607.1"/>
    <property type="molecule type" value="Genomic_DNA"/>
</dbReference>
<proteinExistence type="predicted"/>
<evidence type="ECO:0000313" key="1">
    <source>
        <dbReference type="EMBL" id="KZV56607.1"/>
    </source>
</evidence>
<reference evidence="1 2" key="1">
    <citation type="journal article" date="2015" name="Proc. Natl. Acad. Sci. U.S.A.">
        <title>The resurrection genome of Boea hygrometrica: A blueprint for survival of dehydration.</title>
        <authorList>
            <person name="Xiao L."/>
            <person name="Yang G."/>
            <person name="Zhang L."/>
            <person name="Yang X."/>
            <person name="Zhao S."/>
            <person name="Ji Z."/>
            <person name="Zhou Q."/>
            <person name="Hu M."/>
            <person name="Wang Y."/>
            <person name="Chen M."/>
            <person name="Xu Y."/>
            <person name="Jin H."/>
            <person name="Xiao X."/>
            <person name="Hu G."/>
            <person name="Bao F."/>
            <person name="Hu Y."/>
            <person name="Wan P."/>
            <person name="Li L."/>
            <person name="Deng X."/>
            <person name="Kuang T."/>
            <person name="Xiang C."/>
            <person name="Zhu J.K."/>
            <person name="Oliver M.J."/>
            <person name="He Y."/>
        </authorList>
    </citation>
    <scope>NUCLEOTIDE SEQUENCE [LARGE SCALE GENOMIC DNA]</scope>
    <source>
        <strain evidence="2">cv. XS01</strain>
    </source>
</reference>
<keyword evidence="2" id="KW-1185">Reference proteome</keyword>
<dbReference type="AlphaFoldDB" id="A0A2Z7DBH6"/>
<dbReference type="Proteomes" id="UP000250235">
    <property type="component" value="Unassembled WGS sequence"/>
</dbReference>
<organism evidence="1 2">
    <name type="scientific">Dorcoceras hygrometricum</name>
    <dbReference type="NCBI Taxonomy" id="472368"/>
    <lineage>
        <taxon>Eukaryota</taxon>
        <taxon>Viridiplantae</taxon>
        <taxon>Streptophyta</taxon>
        <taxon>Embryophyta</taxon>
        <taxon>Tracheophyta</taxon>
        <taxon>Spermatophyta</taxon>
        <taxon>Magnoliopsida</taxon>
        <taxon>eudicotyledons</taxon>
        <taxon>Gunneridae</taxon>
        <taxon>Pentapetalae</taxon>
        <taxon>asterids</taxon>
        <taxon>lamiids</taxon>
        <taxon>Lamiales</taxon>
        <taxon>Gesneriaceae</taxon>
        <taxon>Didymocarpoideae</taxon>
        <taxon>Trichosporeae</taxon>
        <taxon>Loxocarpinae</taxon>
        <taxon>Dorcoceras</taxon>
    </lineage>
</organism>
<accession>A0A2Z7DBH6</accession>
<protein>
    <submittedName>
        <fullName evidence="1">Conserved oligomeric Golgi complex subunit 8-like</fullName>
    </submittedName>
</protein>
<gene>
    <name evidence="1" type="ORF">F511_09942</name>
</gene>
<sequence>MALSLTQNALQINFDSVLSLSDGGMVSMFKALESSRLRGFLGCSAAVYEKDLADGVPGLTLGESKNIPHLKILTVNYDGTYIAKNKSVSTASEEVKEKSVVEKGVTMAAKRRPAPAAEPVAKKKRTTVGRAASTVKDLSIVPVVQAAIPISMVLKPNEKTLSDEDSMSIDDILNHIPEYVLPPSLSAEEPTKILFIHGVEFMEVDWYKATLTKIDPAAKGKAPLVEEIKDLAAKEEQLLKWAETNSLQTTIYRRYAVRSSPHCFVKFVEQLRLHKLKWTRPSSSILFGGADESITTLRAQLSEIIAYINRGHEKKGEDISIGPQPEYRSRPRG</sequence>
<evidence type="ECO:0000313" key="2">
    <source>
        <dbReference type="Proteomes" id="UP000250235"/>
    </source>
</evidence>
<name>A0A2Z7DBH6_9LAMI</name>